<keyword evidence="2" id="KW-1185">Reference proteome</keyword>
<protein>
    <submittedName>
        <fullName evidence="1">Uncharacterized protein</fullName>
    </submittedName>
</protein>
<dbReference type="STRING" id="1075417.SAMN05421823_11971"/>
<sequence length="207" mass="22124">MFGGAQGFGTSSSNIGTQGAKTAGNLVMESMNQMMQQVAAAVEEMTHGYVEELKAGVAAEGDSLAKLLARICALETSLDNVHTLLATDDELLDEWQEVVNAIKANKSLLTLLTNRPAPQIVVTRFHQHTRSGLLQLVDELVPLPSAAVGSDADPTKGVQVYVGSSFKTPNLYTVSPDGTTVTLKKAMGLTVLNTTVYFIYQEKRPAL</sequence>
<dbReference type="EMBL" id="FNFO01000019">
    <property type="protein sequence ID" value="SDM69226.1"/>
    <property type="molecule type" value="Genomic_DNA"/>
</dbReference>
<gene>
    <name evidence="1" type="ORF">SAMN05421823_11971</name>
</gene>
<evidence type="ECO:0000313" key="2">
    <source>
        <dbReference type="Proteomes" id="UP000198510"/>
    </source>
</evidence>
<proteinExistence type="predicted"/>
<name>A0A1G9VAZ7_9BACT</name>
<accession>A0A1G9VAZ7</accession>
<evidence type="ECO:0000313" key="1">
    <source>
        <dbReference type="EMBL" id="SDM69226.1"/>
    </source>
</evidence>
<dbReference type="Proteomes" id="UP000198510">
    <property type="component" value="Unassembled WGS sequence"/>
</dbReference>
<reference evidence="1 2" key="1">
    <citation type="submission" date="2016-10" db="EMBL/GenBank/DDBJ databases">
        <authorList>
            <person name="de Groot N.N."/>
        </authorList>
    </citation>
    <scope>NUCLEOTIDE SEQUENCE [LARGE SCALE GENOMIC DNA]</scope>
    <source>
        <strain evidence="1 2">DSM 25186</strain>
    </source>
</reference>
<organism evidence="1 2">
    <name type="scientific">Catalinimonas alkaloidigena</name>
    <dbReference type="NCBI Taxonomy" id="1075417"/>
    <lineage>
        <taxon>Bacteria</taxon>
        <taxon>Pseudomonadati</taxon>
        <taxon>Bacteroidota</taxon>
        <taxon>Cytophagia</taxon>
        <taxon>Cytophagales</taxon>
        <taxon>Catalimonadaceae</taxon>
        <taxon>Catalinimonas</taxon>
    </lineage>
</organism>
<dbReference type="AlphaFoldDB" id="A0A1G9VAZ7"/>